<proteinExistence type="predicted"/>
<evidence type="ECO:0000313" key="1">
    <source>
        <dbReference type="EMBL" id="VEL09302.1"/>
    </source>
</evidence>
<sequence length="190" mass="19724">MHSWFTWLLRSGARRWDVYPPVCGPPDEDDLIASEEHESLLGFGPCFLGTGVATSMNGCYSVQEPGISGLTSMPVCSTNCGANVSGMLGTAATVSSASVGEADLHGLPTGLAGLEQDILDGSLGSAGEGIGPICTSPLEDSRHYHYIHHHSKHQQIMALPQPFTCVGSGPIAVGASLSWTDGSIGQETAL</sequence>
<dbReference type="Proteomes" id="UP000784294">
    <property type="component" value="Unassembled WGS sequence"/>
</dbReference>
<dbReference type="EMBL" id="CAAALY010005992">
    <property type="protein sequence ID" value="VEL09302.1"/>
    <property type="molecule type" value="Genomic_DNA"/>
</dbReference>
<accession>A0A3S4ZE76</accession>
<protein>
    <submittedName>
        <fullName evidence="1">Uncharacterized protein</fullName>
    </submittedName>
</protein>
<gene>
    <name evidence="1" type="ORF">PXEA_LOCUS2742</name>
</gene>
<evidence type="ECO:0000313" key="2">
    <source>
        <dbReference type="Proteomes" id="UP000784294"/>
    </source>
</evidence>
<organism evidence="1 2">
    <name type="scientific">Protopolystoma xenopodis</name>
    <dbReference type="NCBI Taxonomy" id="117903"/>
    <lineage>
        <taxon>Eukaryota</taxon>
        <taxon>Metazoa</taxon>
        <taxon>Spiralia</taxon>
        <taxon>Lophotrochozoa</taxon>
        <taxon>Platyhelminthes</taxon>
        <taxon>Monogenea</taxon>
        <taxon>Polyopisthocotylea</taxon>
        <taxon>Polystomatidea</taxon>
        <taxon>Polystomatidae</taxon>
        <taxon>Protopolystoma</taxon>
    </lineage>
</organism>
<keyword evidence="2" id="KW-1185">Reference proteome</keyword>
<dbReference type="AlphaFoldDB" id="A0A3S4ZE76"/>
<comment type="caution">
    <text evidence="1">The sequence shown here is derived from an EMBL/GenBank/DDBJ whole genome shotgun (WGS) entry which is preliminary data.</text>
</comment>
<reference evidence="1" key="1">
    <citation type="submission" date="2018-11" db="EMBL/GenBank/DDBJ databases">
        <authorList>
            <consortium name="Pathogen Informatics"/>
        </authorList>
    </citation>
    <scope>NUCLEOTIDE SEQUENCE</scope>
</reference>
<name>A0A3S4ZE76_9PLAT</name>